<dbReference type="InterPro" id="IPR023210">
    <property type="entry name" value="NADP_OxRdtase_dom"/>
</dbReference>
<dbReference type="PANTHER" id="PTHR43147:SF2">
    <property type="entry name" value="NADP-DEPENDENT OXIDOREDUCTASE DOMAIN-CONTAINING PROTEIN"/>
    <property type="match status" value="1"/>
</dbReference>
<keyword evidence="2" id="KW-0067">ATP-binding</keyword>
<sequence>MDDISLPLVSPERTAIGGDISIPRIISGLWQLAGGHDEKVDIDAAAREMESLVDSGFNCFDMADHYGDAELVVGRFHTTFSRNMLAFTKWCPPENGIKTFEVAEQAVDLARQRMGQKHIALMQYHIWDYSDDTYWHNLMHLRAIQKQGKIKHIGVTNVDAAHLELLIDTGFEIATNQVSCSVLDRRFVQGRLASVCEKHNFELESSKYLRFIRAAGGWQPFQGLLRAMSTIAHEHGVSIAAVATRYVLDIPAVSAVIVGCRLSTDSSKYAVRNLEAFSFALSKDDYALIRKAQQALSEIPGDCGDEYRRPPYLTAAGDLSHHLKDLRNEELRKAIAMGKRVEYTTGSPWEPIAGYCRAVRTGDNIYISGTTANSPANLSISVLGGRSARSQTFAILDIISRAVKALGGTLSDVVRTRVIVRNEEDCEEADWSEQSISWKLRQKLVLGSTASFGSHPKYVYEKSLPEATSIGTYLARDPTKVNATAARQPTRTPAKIGLAEMSAPFTGNYVIMQCAPVVHLSQHSNHHVVLGFLSNLIPGQPGQPGYEGTGAEANNPPQQHDTKAFVPRINDGPEEDEPRRKRPRVAENSLPGPGVISLLHLDEEDSSPVKHTAGPQDQFPQPHAQDNNFNAHCSETFVLPLFKHIREDTNAAPTPRVGDNGVDRAVKEESMSFNAGLEQQTNAIPASNNPGELQPINHGKELQDHVRIPLKEPLLCPEQAELVDIIMSGRNVFYTGSAGCGKSTVLKAFTRRLRDSGLRVDIVAPTGISALGVGGCTTFVYAGWNLSSFKQPLGRLRQETHRKNIRKRLKDTDVLVIDEISMVENFHFERLNAVMQEARGSYEPFGGVRVIVTGDFHQLPPVKPFEHCLTCGEELIPNRSEAMYSCKKHGIFHDEDKWAFKSEAWALCDFVYFHLKTIHRQNDETFVKILQKCRIGQSLNSDDTDLLMNHPCKIGNATRLYASREEVRRQNRIRFDKLLSEKYSYACLDDFNMNPDHQNLERHHTRLHDGSLASLKDHRFEAMVEFKRGMLVVLLTNLDIGRKLCNGSQGIICGYEEFDRNKLPKFAARNDPVPENAIHGDYAEMREMFIKDFITRESITKKVWPIVKFHNGEVRTIYADCSVHTLGNKEPYSLLSRTQIPLAAAWAMSIHKSQSLTLDRVIVDLSRAWEEGQVYVALSRATSLSGLKIEGDPKGLTVGKGGNSEVRKFHVDKFGV</sequence>
<dbReference type="GO" id="GO:0006281">
    <property type="term" value="P:DNA repair"/>
    <property type="evidence" value="ECO:0007669"/>
    <property type="project" value="UniProtKB-KW"/>
</dbReference>
<dbReference type="GO" id="GO:0016491">
    <property type="term" value="F:oxidoreductase activity"/>
    <property type="evidence" value="ECO:0007669"/>
    <property type="project" value="UniProtKB-KW"/>
</dbReference>
<keyword evidence="2" id="KW-0227">DNA damage</keyword>
<dbReference type="PANTHER" id="PTHR43147">
    <property type="entry name" value="PROTEIN TAS"/>
    <property type="match status" value="1"/>
</dbReference>
<evidence type="ECO:0000256" key="1">
    <source>
        <dbReference type="ARBA" id="ARBA00023002"/>
    </source>
</evidence>
<evidence type="ECO:0000313" key="6">
    <source>
        <dbReference type="Proteomes" id="UP000286045"/>
    </source>
</evidence>
<dbReference type="Pfam" id="PF05970">
    <property type="entry name" value="PIF1"/>
    <property type="match status" value="1"/>
</dbReference>
<dbReference type="Gene3D" id="3.20.20.100">
    <property type="entry name" value="NADP-dependent oxidoreductase domain"/>
    <property type="match status" value="1"/>
</dbReference>
<dbReference type="InterPro" id="IPR035959">
    <property type="entry name" value="RutC-like_sf"/>
</dbReference>
<dbReference type="SUPFAM" id="SSF52540">
    <property type="entry name" value="P-loop containing nucleoside triphosphate hydrolases"/>
    <property type="match status" value="2"/>
</dbReference>
<dbReference type="SUPFAM" id="SSF51430">
    <property type="entry name" value="NAD(P)-linked oxidoreductase"/>
    <property type="match status" value="1"/>
</dbReference>
<dbReference type="InterPro" id="IPR010285">
    <property type="entry name" value="DNA_helicase_pif1-like_DEAD"/>
</dbReference>
<comment type="catalytic activity">
    <reaction evidence="2">
        <text>ATP + H2O = ADP + phosphate + H(+)</text>
        <dbReference type="Rhea" id="RHEA:13065"/>
        <dbReference type="ChEBI" id="CHEBI:15377"/>
        <dbReference type="ChEBI" id="CHEBI:15378"/>
        <dbReference type="ChEBI" id="CHEBI:30616"/>
        <dbReference type="ChEBI" id="CHEBI:43474"/>
        <dbReference type="ChEBI" id="CHEBI:456216"/>
        <dbReference type="EC" id="5.6.2.3"/>
    </reaction>
</comment>
<keyword evidence="2" id="KW-0234">DNA repair</keyword>
<evidence type="ECO:0000313" key="5">
    <source>
        <dbReference type="EMBL" id="RWA07992.1"/>
    </source>
</evidence>
<dbReference type="AlphaFoldDB" id="A0A439D0L6"/>
<dbReference type="SUPFAM" id="SSF55298">
    <property type="entry name" value="YjgF-like"/>
    <property type="match status" value="1"/>
</dbReference>
<feature type="domain" description="AAA+ ATPase" evidence="4">
    <location>
        <begin position="728"/>
        <end position="880"/>
    </location>
</feature>
<keyword evidence="2" id="KW-0378">Hydrolase</keyword>
<organism evidence="5 6">
    <name type="scientific">Xylaria grammica</name>
    <dbReference type="NCBI Taxonomy" id="363999"/>
    <lineage>
        <taxon>Eukaryota</taxon>
        <taxon>Fungi</taxon>
        <taxon>Dikarya</taxon>
        <taxon>Ascomycota</taxon>
        <taxon>Pezizomycotina</taxon>
        <taxon>Sordariomycetes</taxon>
        <taxon>Xylariomycetidae</taxon>
        <taxon>Xylariales</taxon>
        <taxon>Xylariaceae</taxon>
        <taxon>Xylaria</taxon>
    </lineage>
</organism>
<keyword evidence="2" id="KW-0233">DNA recombination</keyword>
<protein>
    <recommendedName>
        <fullName evidence="2">ATP-dependent DNA helicase</fullName>
        <ecNumber evidence="2">5.6.2.3</ecNumber>
    </recommendedName>
</protein>
<dbReference type="InterPro" id="IPR036812">
    <property type="entry name" value="NAD(P)_OxRdtase_dom_sf"/>
</dbReference>
<dbReference type="GO" id="GO:0006310">
    <property type="term" value="P:DNA recombination"/>
    <property type="evidence" value="ECO:0007669"/>
    <property type="project" value="UniProtKB-KW"/>
</dbReference>
<accession>A0A439D0L6</accession>
<dbReference type="Pfam" id="PF01042">
    <property type="entry name" value="Ribonuc_L-PSP"/>
    <property type="match status" value="1"/>
</dbReference>
<dbReference type="EC" id="5.6.2.3" evidence="2"/>
<dbReference type="InterPro" id="IPR003593">
    <property type="entry name" value="AAA+_ATPase"/>
</dbReference>
<comment type="cofactor">
    <cofactor evidence="2">
        <name>Mg(2+)</name>
        <dbReference type="ChEBI" id="CHEBI:18420"/>
    </cofactor>
</comment>
<dbReference type="GO" id="GO:0000723">
    <property type="term" value="P:telomere maintenance"/>
    <property type="evidence" value="ECO:0007669"/>
    <property type="project" value="InterPro"/>
</dbReference>
<proteinExistence type="inferred from homology"/>
<evidence type="ECO:0000259" key="4">
    <source>
        <dbReference type="SMART" id="SM00382"/>
    </source>
</evidence>
<comment type="similarity">
    <text evidence="2">Belongs to the helicase family.</text>
</comment>
<dbReference type="STRING" id="363999.A0A439D0L6"/>
<dbReference type="GO" id="GO:0005524">
    <property type="term" value="F:ATP binding"/>
    <property type="evidence" value="ECO:0007669"/>
    <property type="project" value="UniProtKB-KW"/>
</dbReference>
<dbReference type="CDD" id="cd18809">
    <property type="entry name" value="SF1_C_RecD"/>
    <property type="match status" value="1"/>
</dbReference>
<keyword evidence="2" id="KW-0347">Helicase</keyword>
<dbReference type="InterPro" id="IPR027417">
    <property type="entry name" value="P-loop_NTPase"/>
</dbReference>
<dbReference type="InterPro" id="IPR006175">
    <property type="entry name" value="YjgF/YER057c/UK114"/>
</dbReference>
<dbReference type="Proteomes" id="UP000286045">
    <property type="component" value="Unassembled WGS sequence"/>
</dbReference>
<reference evidence="5 6" key="1">
    <citation type="submission" date="2018-12" db="EMBL/GenBank/DDBJ databases">
        <title>Draft genome sequence of Xylaria grammica IHI A82.</title>
        <authorList>
            <person name="Buettner E."/>
            <person name="Kellner H."/>
        </authorList>
    </citation>
    <scope>NUCLEOTIDE SEQUENCE [LARGE SCALE GENOMIC DNA]</scope>
    <source>
        <strain evidence="5 6">IHI A82</strain>
    </source>
</reference>
<evidence type="ECO:0000256" key="2">
    <source>
        <dbReference type="RuleBase" id="RU363044"/>
    </source>
</evidence>
<feature type="region of interest" description="Disordered" evidence="3">
    <location>
        <begin position="605"/>
        <end position="624"/>
    </location>
</feature>
<evidence type="ECO:0000256" key="3">
    <source>
        <dbReference type="SAM" id="MobiDB-lite"/>
    </source>
</evidence>
<comment type="caution">
    <text evidence="5">The sequence shown here is derived from an EMBL/GenBank/DDBJ whole genome shotgun (WGS) entry which is preliminary data.</text>
</comment>
<dbReference type="Gene3D" id="3.40.50.300">
    <property type="entry name" value="P-loop containing nucleotide triphosphate hydrolases"/>
    <property type="match status" value="1"/>
</dbReference>
<keyword evidence="6" id="KW-1185">Reference proteome</keyword>
<keyword evidence="2" id="KW-0547">Nucleotide-binding</keyword>
<dbReference type="GO" id="GO:0016887">
    <property type="term" value="F:ATP hydrolysis activity"/>
    <property type="evidence" value="ECO:0007669"/>
    <property type="project" value="RHEA"/>
</dbReference>
<dbReference type="GO" id="GO:0043139">
    <property type="term" value="F:5'-3' DNA helicase activity"/>
    <property type="evidence" value="ECO:0007669"/>
    <property type="project" value="UniProtKB-EC"/>
</dbReference>
<name>A0A439D0L6_9PEZI</name>
<dbReference type="Pfam" id="PF00248">
    <property type="entry name" value="Aldo_ket_red"/>
    <property type="match status" value="1"/>
</dbReference>
<gene>
    <name evidence="5" type="ORF">EKO27_g7130</name>
</gene>
<dbReference type="SMART" id="SM00382">
    <property type="entry name" value="AAA"/>
    <property type="match status" value="1"/>
</dbReference>
<keyword evidence="1" id="KW-0560">Oxidoreductase</keyword>
<dbReference type="Gene3D" id="3.30.1330.40">
    <property type="entry name" value="RutC-like"/>
    <property type="match status" value="1"/>
</dbReference>
<dbReference type="EMBL" id="RYZI01000225">
    <property type="protein sequence ID" value="RWA07992.1"/>
    <property type="molecule type" value="Genomic_DNA"/>
</dbReference>
<feature type="region of interest" description="Disordered" evidence="3">
    <location>
        <begin position="541"/>
        <end position="596"/>
    </location>
</feature>